<accession>X1DM45</accession>
<proteinExistence type="predicted"/>
<sequence length="196" mass="22388">KHVVKHALEPAFQKMLEIFYKHNLQELSKASAYRVLGKKKAEVWFKEKKRRHIAKEDIKLQGNPDFIPRGVSVFAEKQVEIQNLLTFLEISLKALVPKLDPMRKEPMPGADGKPVMENLVDIREIIKRLAQIFGFKDIEKLIPSLREEREREEIKSETRLGEKKMTSKVGGPTPTSPKGMGGFPPPSIPMGTPLRR</sequence>
<protein>
    <submittedName>
        <fullName evidence="2">Uncharacterized protein</fullName>
    </submittedName>
</protein>
<feature type="non-terminal residue" evidence="2">
    <location>
        <position position="1"/>
    </location>
</feature>
<feature type="compositionally biased region" description="Basic and acidic residues" evidence="1">
    <location>
        <begin position="147"/>
        <end position="165"/>
    </location>
</feature>
<evidence type="ECO:0000256" key="1">
    <source>
        <dbReference type="SAM" id="MobiDB-lite"/>
    </source>
</evidence>
<reference evidence="2" key="1">
    <citation type="journal article" date="2014" name="Front. Microbiol.">
        <title>High frequency of phylogenetically diverse reductive dehalogenase-homologous genes in deep subseafloor sedimentary metagenomes.</title>
        <authorList>
            <person name="Kawai M."/>
            <person name="Futagami T."/>
            <person name="Toyoda A."/>
            <person name="Takaki Y."/>
            <person name="Nishi S."/>
            <person name="Hori S."/>
            <person name="Arai W."/>
            <person name="Tsubouchi T."/>
            <person name="Morono Y."/>
            <person name="Uchiyama I."/>
            <person name="Ito T."/>
            <person name="Fujiyama A."/>
            <person name="Inagaki F."/>
            <person name="Takami H."/>
        </authorList>
    </citation>
    <scope>NUCLEOTIDE SEQUENCE</scope>
    <source>
        <strain evidence="2">Expedition CK06-06</strain>
    </source>
</reference>
<feature type="region of interest" description="Disordered" evidence="1">
    <location>
        <begin position="147"/>
        <end position="196"/>
    </location>
</feature>
<dbReference type="EMBL" id="BART01034564">
    <property type="protein sequence ID" value="GAH06064.1"/>
    <property type="molecule type" value="Genomic_DNA"/>
</dbReference>
<organism evidence="2">
    <name type="scientific">marine sediment metagenome</name>
    <dbReference type="NCBI Taxonomy" id="412755"/>
    <lineage>
        <taxon>unclassified sequences</taxon>
        <taxon>metagenomes</taxon>
        <taxon>ecological metagenomes</taxon>
    </lineage>
</organism>
<gene>
    <name evidence="2" type="ORF">S01H4_59037</name>
</gene>
<comment type="caution">
    <text evidence="2">The sequence shown here is derived from an EMBL/GenBank/DDBJ whole genome shotgun (WGS) entry which is preliminary data.</text>
</comment>
<evidence type="ECO:0000313" key="2">
    <source>
        <dbReference type="EMBL" id="GAH06064.1"/>
    </source>
</evidence>
<name>X1DM45_9ZZZZ</name>
<dbReference type="AlphaFoldDB" id="X1DM45"/>